<feature type="region of interest" description="Disordered" evidence="1">
    <location>
        <begin position="582"/>
        <end position="605"/>
    </location>
</feature>
<comment type="caution">
    <text evidence="2">The sequence shown here is derived from an EMBL/GenBank/DDBJ whole genome shotgun (WGS) entry which is preliminary data.</text>
</comment>
<accession>A0A9P4V5L1</accession>
<name>A0A9P4V5L1_9PLEO</name>
<dbReference type="OrthoDB" id="5354164at2759"/>
<dbReference type="Proteomes" id="UP000799444">
    <property type="component" value="Unassembled WGS sequence"/>
</dbReference>
<sequence length="728" mass="80981">MATPGRIVAALATGTQETTLALAQINFDFSLVKFEAPESFHGLGNLLSKKRKVAAECGLSHVTARKLGALFEQLLPKTPRLIDTYGLRASEIAKIAEGGETVRPAYGIFADQAGVDATSIWAAATSGSSAIAMHLLACMLARMFPGPEATSIWAELIDERKKKLNTENPTESHNVSSLLAAHITISRDLLAEWDNSARAWLRVADEAKSLQQTQLLLILKNIHVPVNHEKGNLYQSVIGAWIRALELMEKVLCGASQCVTPYQGHGDLLLALASWHIYPDMSVFGYRTIAQNDSLVPSGAVLTVGLECSPAQQDIGIFWSLPLAHYRFYGPPKVVTRSLCTDSERISLIQFVYVTLGSFLSRWNFKDHEVSDHTKLISRVYDYLAEDHDEHDARRSCCRRQRYLLSDPNWFKYLAEACKGLASCSQVDGKSYNRLVGVGIRRGSKFLGTQPPLFGLSTFDEFFALLRGTEAKIAALRRLIDRYDTTGQKLLIRYRNSAYSKDGKRKIPRVKDRGNFAPYQIPFSSQFFTGNSDEAEDMLSDDAKEDTGPQSLVPDDPILPSVFAYSNKSAEKRDEPVVDFLESGKLPDLPPNGLQRKYGGPENPKWENVSPALLETYDEEPHTGFNMVARHGMVVHLPDGFYSYASAAQEDGYSTKRSWEGTELKYYHHTRWVALHSGGFEREKDCGDGILELAELPLIESHARHIKLAQDEARVAHGGSSLPWRFPP</sequence>
<proteinExistence type="predicted"/>
<organism evidence="2 3">
    <name type="scientific">Polyplosphaeria fusca</name>
    <dbReference type="NCBI Taxonomy" id="682080"/>
    <lineage>
        <taxon>Eukaryota</taxon>
        <taxon>Fungi</taxon>
        <taxon>Dikarya</taxon>
        <taxon>Ascomycota</taxon>
        <taxon>Pezizomycotina</taxon>
        <taxon>Dothideomycetes</taxon>
        <taxon>Pleosporomycetidae</taxon>
        <taxon>Pleosporales</taxon>
        <taxon>Tetraplosphaeriaceae</taxon>
        <taxon>Polyplosphaeria</taxon>
    </lineage>
</organism>
<evidence type="ECO:0000256" key="1">
    <source>
        <dbReference type="SAM" id="MobiDB-lite"/>
    </source>
</evidence>
<evidence type="ECO:0000313" key="2">
    <source>
        <dbReference type="EMBL" id="KAF2737368.1"/>
    </source>
</evidence>
<evidence type="ECO:0000313" key="3">
    <source>
        <dbReference type="Proteomes" id="UP000799444"/>
    </source>
</evidence>
<protein>
    <submittedName>
        <fullName evidence="2">Uncharacterized protein</fullName>
    </submittedName>
</protein>
<dbReference type="AlphaFoldDB" id="A0A9P4V5L1"/>
<keyword evidence="3" id="KW-1185">Reference proteome</keyword>
<reference evidence="2" key="1">
    <citation type="journal article" date="2020" name="Stud. Mycol.">
        <title>101 Dothideomycetes genomes: a test case for predicting lifestyles and emergence of pathogens.</title>
        <authorList>
            <person name="Haridas S."/>
            <person name="Albert R."/>
            <person name="Binder M."/>
            <person name="Bloem J."/>
            <person name="Labutti K."/>
            <person name="Salamov A."/>
            <person name="Andreopoulos B."/>
            <person name="Baker S."/>
            <person name="Barry K."/>
            <person name="Bills G."/>
            <person name="Bluhm B."/>
            <person name="Cannon C."/>
            <person name="Castanera R."/>
            <person name="Culley D."/>
            <person name="Daum C."/>
            <person name="Ezra D."/>
            <person name="Gonzalez J."/>
            <person name="Henrissat B."/>
            <person name="Kuo A."/>
            <person name="Liang C."/>
            <person name="Lipzen A."/>
            <person name="Lutzoni F."/>
            <person name="Magnuson J."/>
            <person name="Mondo S."/>
            <person name="Nolan M."/>
            <person name="Ohm R."/>
            <person name="Pangilinan J."/>
            <person name="Park H.-J."/>
            <person name="Ramirez L."/>
            <person name="Alfaro M."/>
            <person name="Sun H."/>
            <person name="Tritt A."/>
            <person name="Yoshinaga Y."/>
            <person name="Zwiers L.-H."/>
            <person name="Turgeon B."/>
            <person name="Goodwin S."/>
            <person name="Spatafora J."/>
            <person name="Crous P."/>
            <person name="Grigoriev I."/>
        </authorList>
    </citation>
    <scope>NUCLEOTIDE SEQUENCE</scope>
    <source>
        <strain evidence="2">CBS 125425</strain>
    </source>
</reference>
<gene>
    <name evidence="2" type="ORF">EJ04DRAFT_487995</name>
</gene>
<dbReference type="EMBL" id="ML996116">
    <property type="protein sequence ID" value="KAF2737368.1"/>
    <property type="molecule type" value="Genomic_DNA"/>
</dbReference>